<dbReference type="InterPro" id="IPR026961">
    <property type="entry name" value="PGG_dom"/>
</dbReference>
<evidence type="ECO:0000313" key="5">
    <source>
        <dbReference type="EMBL" id="SPC77136.1"/>
    </source>
</evidence>
<feature type="region of interest" description="Disordered" evidence="2">
    <location>
        <begin position="183"/>
        <end position="244"/>
    </location>
</feature>
<sequence length="651" mass="74001">MMAEDPMEDLRRKTYQAAMNEDWDAMKNIFKNNAKLVLCPMTVDSDTPFHIAAYSGRKELLQYLCDQLTPSNSILTVLSQKNNHGNNTFHEVATTNIVEAAKFLDRKLRETGHGPDHLKKLLEDQNKLGETPLYRAAALGHTKMAKFLAKCVADISPHFRRNDGVSMLHLAVLGQHFGLPDYMEDVDDDDDDEAQTTSSQMKDLESGQSSKDVDDDEAQTTSSQMKDLESGQSSNSLPKSKKRSSGKWSAINELWKMKVMHTSALELIKLLVKVDVTWKQFHNSKTEYRMIDIGNAYSLRDNTAQVKQRIVYITTEEPSKSSTIREDETKEQSNQTSYSPLLIAASNGIVEIFDNILKVYPQGIEHISKDEQNILHVAISHRQREIFKRIKKMKMIMINRLASRIDNKGFTILHHVADMSNYHGGNQPGPAFQLQLELKWFERVQKILPTHYVMHHDEKGMTPHELFETEHAELLEKAQKWIKETSQSYSAVAALVAAVVFAAAYTIPGGNNSSGRPNFIYSPFFLFFTVMDVVSLACSLTSIVMFLSILWSPLEYENFHKSLPWKLGIGFMLLFFSVTTTMLSFAATIFLILPFERKTWTSILIYTASILPLSLVVLMQIPLYAAFTNTLQTLIKKIVKRHFPLKLFLVS</sequence>
<name>A0A2N9EDT9_FAGSY</name>
<proteinExistence type="predicted"/>
<keyword evidence="3" id="KW-1133">Transmembrane helix</keyword>
<dbReference type="Gene3D" id="1.25.40.20">
    <property type="entry name" value="Ankyrin repeat-containing domain"/>
    <property type="match status" value="2"/>
</dbReference>
<keyword evidence="3" id="KW-0472">Membrane</keyword>
<feature type="repeat" description="ANK" evidence="1">
    <location>
        <begin position="128"/>
        <end position="156"/>
    </location>
</feature>
<dbReference type="AlphaFoldDB" id="A0A2N9EDT9"/>
<keyword evidence="3" id="KW-0812">Transmembrane</keyword>
<dbReference type="PROSITE" id="PS50297">
    <property type="entry name" value="ANK_REP_REGION"/>
    <property type="match status" value="1"/>
</dbReference>
<feature type="transmembrane region" description="Helical" evidence="3">
    <location>
        <begin position="519"/>
        <end position="551"/>
    </location>
</feature>
<dbReference type="GO" id="GO:0016020">
    <property type="term" value="C:membrane"/>
    <property type="evidence" value="ECO:0007669"/>
    <property type="project" value="TreeGrafter"/>
</dbReference>
<feature type="transmembrane region" description="Helical" evidence="3">
    <location>
        <begin position="489"/>
        <end position="507"/>
    </location>
</feature>
<feature type="transmembrane region" description="Helical" evidence="3">
    <location>
        <begin position="605"/>
        <end position="627"/>
    </location>
</feature>
<dbReference type="InterPro" id="IPR002110">
    <property type="entry name" value="Ankyrin_rpt"/>
</dbReference>
<feature type="domain" description="PGG" evidence="4">
    <location>
        <begin position="480"/>
        <end position="591"/>
    </location>
</feature>
<evidence type="ECO:0000256" key="3">
    <source>
        <dbReference type="SAM" id="Phobius"/>
    </source>
</evidence>
<evidence type="ECO:0000256" key="1">
    <source>
        <dbReference type="PROSITE-ProRule" id="PRU00023"/>
    </source>
</evidence>
<feature type="compositionally biased region" description="Polar residues" evidence="2">
    <location>
        <begin position="219"/>
        <end position="238"/>
    </location>
</feature>
<feature type="compositionally biased region" description="Acidic residues" evidence="2">
    <location>
        <begin position="183"/>
        <end position="194"/>
    </location>
</feature>
<dbReference type="SMART" id="SM00248">
    <property type="entry name" value="ANK"/>
    <property type="match status" value="3"/>
</dbReference>
<keyword evidence="1" id="KW-0040">ANK repeat</keyword>
<accession>A0A2N9EDT9</accession>
<dbReference type="Pfam" id="PF13962">
    <property type="entry name" value="PGG"/>
    <property type="match status" value="1"/>
</dbReference>
<feature type="compositionally biased region" description="Polar residues" evidence="2">
    <location>
        <begin position="195"/>
        <end position="210"/>
    </location>
</feature>
<protein>
    <recommendedName>
        <fullName evidence="4">PGG domain-containing protein</fullName>
    </recommendedName>
</protein>
<dbReference type="PROSITE" id="PS50088">
    <property type="entry name" value="ANK_REPEAT"/>
    <property type="match status" value="1"/>
</dbReference>
<gene>
    <name evidence="5" type="ORF">FSB_LOCUS5018</name>
</gene>
<dbReference type="PANTHER" id="PTHR24177">
    <property type="entry name" value="CASKIN"/>
    <property type="match status" value="1"/>
</dbReference>
<evidence type="ECO:0000259" key="4">
    <source>
        <dbReference type="Pfam" id="PF13962"/>
    </source>
</evidence>
<dbReference type="PANTHER" id="PTHR24177:SF215">
    <property type="entry name" value="PGG DOMAIN-CONTAINING PROTEIN"/>
    <property type="match status" value="1"/>
</dbReference>
<evidence type="ECO:0000256" key="2">
    <source>
        <dbReference type="SAM" id="MobiDB-lite"/>
    </source>
</evidence>
<feature type="transmembrane region" description="Helical" evidence="3">
    <location>
        <begin position="571"/>
        <end position="593"/>
    </location>
</feature>
<dbReference type="InterPro" id="IPR036770">
    <property type="entry name" value="Ankyrin_rpt-contain_sf"/>
</dbReference>
<organism evidence="5">
    <name type="scientific">Fagus sylvatica</name>
    <name type="common">Beechnut</name>
    <dbReference type="NCBI Taxonomy" id="28930"/>
    <lineage>
        <taxon>Eukaryota</taxon>
        <taxon>Viridiplantae</taxon>
        <taxon>Streptophyta</taxon>
        <taxon>Embryophyta</taxon>
        <taxon>Tracheophyta</taxon>
        <taxon>Spermatophyta</taxon>
        <taxon>Magnoliopsida</taxon>
        <taxon>eudicotyledons</taxon>
        <taxon>Gunneridae</taxon>
        <taxon>Pentapetalae</taxon>
        <taxon>rosids</taxon>
        <taxon>fabids</taxon>
        <taxon>Fagales</taxon>
        <taxon>Fagaceae</taxon>
        <taxon>Fagus</taxon>
    </lineage>
</organism>
<dbReference type="Pfam" id="PF12796">
    <property type="entry name" value="Ank_2"/>
    <property type="match status" value="1"/>
</dbReference>
<dbReference type="EMBL" id="OIVN01000254">
    <property type="protein sequence ID" value="SPC77136.1"/>
    <property type="molecule type" value="Genomic_DNA"/>
</dbReference>
<reference evidence="5" key="1">
    <citation type="submission" date="2018-02" db="EMBL/GenBank/DDBJ databases">
        <authorList>
            <person name="Cohen D.B."/>
            <person name="Kent A.D."/>
        </authorList>
    </citation>
    <scope>NUCLEOTIDE SEQUENCE</scope>
</reference>
<dbReference type="SUPFAM" id="SSF48403">
    <property type="entry name" value="Ankyrin repeat"/>
    <property type="match status" value="2"/>
</dbReference>